<evidence type="ECO:0000256" key="3">
    <source>
        <dbReference type="ARBA" id="ARBA00022617"/>
    </source>
</evidence>
<proteinExistence type="inferred from homology"/>
<dbReference type="GO" id="GO:0004497">
    <property type="term" value="F:monooxygenase activity"/>
    <property type="evidence" value="ECO:0007669"/>
    <property type="project" value="UniProtKB-KW"/>
</dbReference>
<keyword evidence="5" id="KW-0560">Oxidoreductase</keyword>
<evidence type="ECO:0000256" key="6">
    <source>
        <dbReference type="ARBA" id="ARBA00023004"/>
    </source>
</evidence>
<keyword evidence="3" id="KW-0349">Heme</keyword>
<keyword evidence="8" id="KW-1133">Transmembrane helix</keyword>
<evidence type="ECO:0000256" key="8">
    <source>
        <dbReference type="SAM" id="Phobius"/>
    </source>
</evidence>
<name>A0A0F7ZXW5_9HYPO</name>
<evidence type="ECO:0000313" key="9">
    <source>
        <dbReference type="EMBL" id="KJZ71432.1"/>
    </source>
</evidence>
<gene>
    <name evidence="9" type="ORF">HIM_09156</name>
</gene>
<keyword evidence="8" id="KW-0812">Transmembrane</keyword>
<dbReference type="GO" id="GO:0020037">
    <property type="term" value="F:heme binding"/>
    <property type="evidence" value="ECO:0007669"/>
    <property type="project" value="InterPro"/>
</dbReference>
<evidence type="ECO:0000256" key="1">
    <source>
        <dbReference type="ARBA" id="ARBA00001971"/>
    </source>
</evidence>
<organism evidence="9 10">
    <name type="scientific">Hirsutella minnesotensis 3608</name>
    <dbReference type="NCBI Taxonomy" id="1043627"/>
    <lineage>
        <taxon>Eukaryota</taxon>
        <taxon>Fungi</taxon>
        <taxon>Dikarya</taxon>
        <taxon>Ascomycota</taxon>
        <taxon>Pezizomycotina</taxon>
        <taxon>Sordariomycetes</taxon>
        <taxon>Hypocreomycetidae</taxon>
        <taxon>Hypocreales</taxon>
        <taxon>Ophiocordycipitaceae</taxon>
        <taxon>Hirsutella</taxon>
    </lineage>
</organism>
<dbReference type="InterPro" id="IPR001128">
    <property type="entry name" value="Cyt_P450"/>
</dbReference>
<dbReference type="AlphaFoldDB" id="A0A0F7ZXW5"/>
<evidence type="ECO:0000256" key="5">
    <source>
        <dbReference type="ARBA" id="ARBA00023002"/>
    </source>
</evidence>
<dbReference type="SUPFAM" id="SSF48264">
    <property type="entry name" value="Cytochrome P450"/>
    <property type="match status" value="1"/>
</dbReference>
<dbReference type="Gene3D" id="1.10.630.10">
    <property type="entry name" value="Cytochrome P450"/>
    <property type="match status" value="1"/>
</dbReference>
<sequence length="423" mass="47310">MANASPWTTSRESCVETGQSHFPHTMAGSWAAQAVVAALLGILAYLLFSRKRASHVRPPGPRPLPVVGNLLDFPPKGVPEFEHWLKHKDAYGPVSSVSVMGKTLVLLHGRQAAEDLLGKQSKKSSGRPEMEFANRLCGYGDLMACQQDDERFRRCRRLVHQQLGTQAALAKFSDTQELETRRFLLRVLDRPERLFKQLKVLTGAIILKMTYGYTIEPMEADPLIDLIEVNMANFPLAMVPMTWMVDLIPALKHLPDGFPGTAFKETARRWNKINRAVADVPYSFVWQQMASGRHQPSFVSNLIEQKRLEGKELVPGPDEHDIKWTAAVMYGGGSAALAAQMTSFVLAMVMFPEVQRRAQDEIDRVVRAVVAGGRFLDDAAKVASGGVAVHGEVRRHLVVRRVQRHGQDAHQRLVVVLPRRHRL</sequence>
<dbReference type="OrthoDB" id="2789670at2759"/>
<dbReference type="GO" id="GO:0005506">
    <property type="term" value="F:iron ion binding"/>
    <property type="evidence" value="ECO:0007669"/>
    <property type="project" value="InterPro"/>
</dbReference>
<reference evidence="9 10" key="1">
    <citation type="journal article" date="2014" name="Genome Biol. Evol.">
        <title>Comparative genomics and transcriptomics analyses reveal divergent lifestyle features of nematode endoparasitic fungus Hirsutella minnesotensis.</title>
        <authorList>
            <person name="Lai Y."/>
            <person name="Liu K."/>
            <person name="Zhang X."/>
            <person name="Zhang X."/>
            <person name="Li K."/>
            <person name="Wang N."/>
            <person name="Shu C."/>
            <person name="Wu Y."/>
            <person name="Wang C."/>
            <person name="Bushley K.E."/>
            <person name="Xiang M."/>
            <person name="Liu X."/>
        </authorList>
    </citation>
    <scope>NUCLEOTIDE SEQUENCE [LARGE SCALE GENOMIC DNA]</scope>
    <source>
        <strain evidence="9 10">3608</strain>
    </source>
</reference>
<dbReference type="EMBL" id="KQ030574">
    <property type="protein sequence ID" value="KJZ71432.1"/>
    <property type="molecule type" value="Genomic_DNA"/>
</dbReference>
<dbReference type="PRINTS" id="PR00463">
    <property type="entry name" value="EP450I"/>
</dbReference>
<keyword evidence="8" id="KW-0472">Membrane</keyword>
<keyword evidence="7" id="KW-0503">Monooxygenase</keyword>
<evidence type="ECO:0000256" key="7">
    <source>
        <dbReference type="ARBA" id="ARBA00023033"/>
    </source>
</evidence>
<keyword evidence="6" id="KW-0408">Iron</keyword>
<feature type="transmembrane region" description="Helical" evidence="8">
    <location>
        <begin position="30"/>
        <end position="48"/>
    </location>
</feature>
<evidence type="ECO:0000256" key="4">
    <source>
        <dbReference type="ARBA" id="ARBA00022723"/>
    </source>
</evidence>
<comment type="cofactor">
    <cofactor evidence="1">
        <name>heme</name>
        <dbReference type="ChEBI" id="CHEBI:30413"/>
    </cofactor>
</comment>
<dbReference type="PANTHER" id="PTHR46300">
    <property type="entry name" value="P450, PUTATIVE (EUROFUNG)-RELATED-RELATED"/>
    <property type="match status" value="1"/>
</dbReference>
<dbReference type="Proteomes" id="UP000054481">
    <property type="component" value="Unassembled WGS sequence"/>
</dbReference>
<dbReference type="Pfam" id="PF00067">
    <property type="entry name" value="p450"/>
    <property type="match status" value="1"/>
</dbReference>
<dbReference type="GO" id="GO:0016705">
    <property type="term" value="F:oxidoreductase activity, acting on paired donors, with incorporation or reduction of molecular oxygen"/>
    <property type="evidence" value="ECO:0007669"/>
    <property type="project" value="InterPro"/>
</dbReference>
<evidence type="ECO:0000256" key="2">
    <source>
        <dbReference type="ARBA" id="ARBA00010617"/>
    </source>
</evidence>
<dbReference type="InterPro" id="IPR050364">
    <property type="entry name" value="Cytochrome_P450_fung"/>
</dbReference>
<evidence type="ECO:0008006" key="11">
    <source>
        <dbReference type="Google" id="ProtNLM"/>
    </source>
</evidence>
<dbReference type="PANTHER" id="PTHR46300:SF7">
    <property type="entry name" value="P450, PUTATIVE (EUROFUNG)-RELATED"/>
    <property type="match status" value="1"/>
</dbReference>
<comment type="similarity">
    <text evidence="2">Belongs to the cytochrome P450 family.</text>
</comment>
<accession>A0A0F7ZXW5</accession>
<dbReference type="InterPro" id="IPR036396">
    <property type="entry name" value="Cyt_P450_sf"/>
</dbReference>
<evidence type="ECO:0000313" key="10">
    <source>
        <dbReference type="Proteomes" id="UP000054481"/>
    </source>
</evidence>
<protein>
    <recommendedName>
        <fullName evidence="11">O-methylsterigmatocystin oxidoreductase</fullName>
    </recommendedName>
</protein>
<dbReference type="InterPro" id="IPR002401">
    <property type="entry name" value="Cyt_P450_E_grp-I"/>
</dbReference>
<keyword evidence="4" id="KW-0479">Metal-binding</keyword>
<keyword evidence="10" id="KW-1185">Reference proteome</keyword>